<feature type="region of interest" description="Disordered" evidence="1">
    <location>
        <begin position="1"/>
        <end position="46"/>
    </location>
</feature>
<organism evidence="2">
    <name type="scientific">Ixodes ricinus</name>
    <name type="common">Common tick</name>
    <name type="synonym">Acarus ricinus</name>
    <dbReference type="NCBI Taxonomy" id="34613"/>
    <lineage>
        <taxon>Eukaryota</taxon>
        <taxon>Metazoa</taxon>
        <taxon>Ecdysozoa</taxon>
        <taxon>Arthropoda</taxon>
        <taxon>Chelicerata</taxon>
        <taxon>Arachnida</taxon>
        <taxon>Acari</taxon>
        <taxon>Parasitiformes</taxon>
        <taxon>Ixodida</taxon>
        <taxon>Ixodoidea</taxon>
        <taxon>Ixodidae</taxon>
        <taxon>Ixodinae</taxon>
        <taxon>Ixodes</taxon>
    </lineage>
</organism>
<name>A0A147BC65_IXORI</name>
<evidence type="ECO:0000313" key="2">
    <source>
        <dbReference type="EMBL" id="JAR88363.1"/>
    </source>
</evidence>
<dbReference type="AlphaFoldDB" id="A0A147BC65"/>
<feature type="region of interest" description="Disordered" evidence="1">
    <location>
        <begin position="77"/>
        <end position="117"/>
    </location>
</feature>
<evidence type="ECO:0000256" key="1">
    <source>
        <dbReference type="SAM" id="MobiDB-lite"/>
    </source>
</evidence>
<reference evidence="2" key="1">
    <citation type="journal article" date="2018" name="PLoS Negl. Trop. Dis.">
        <title>Sialome diversity of ticks revealed by RNAseq of single tick salivary glands.</title>
        <authorList>
            <person name="Perner J."/>
            <person name="Kropackova S."/>
            <person name="Kopacek P."/>
            <person name="Ribeiro J.M."/>
        </authorList>
    </citation>
    <scope>NUCLEOTIDE SEQUENCE</scope>
    <source>
        <strain evidence="2">Siblings of single egg batch collected in Ceske Budejovice</strain>
        <tissue evidence="2">Salivary glands</tissue>
    </source>
</reference>
<sequence length="117" mass="13265">SSKTFQHTSPRHSTHVHMTSPFTNQRQAPHSSSPTRQPIRVEPRGHAFNQASLLGLTKCRTPSQRTFHVKSCILSLTRPRPPTAHNDGRAAGNTNIRKKQYRKVTRTDSAEIMTERQ</sequence>
<feature type="compositionally biased region" description="Polar residues" evidence="1">
    <location>
        <begin position="16"/>
        <end position="36"/>
    </location>
</feature>
<dbReference type="EMBL" id="GEGO01007041">
    <property type="protein sequence ID" value="JAR88363.1"/>
    <property type="molecule type" value="Transcribed_RNA"/>
</dbReference>
<protein>
    <submittedName>
        <fullName evidence="2">Uncharacterized protein</fullName>
    </submittedName>
</protein>
<feature type="non-terminal residue" evidence="2">
    <location>
        <position position="1"/>
    </location>
</feature>
<proteinExistence type="predicted"/>
<accession>A0A147BC65</accession>
<feature type="compositionally biased region" description="Basic and acidic residues" evidence="1">
    <location>
        <begin position="105"/>
        <end position="117"/>
    </location>
</feature>